<dbReference type="Proteomes" id="UP000494261">
    <property type="component" value="Unassembled WGS sequence"/>
</dbReference>
<dbReference type="RefSeq" id="WP_175023964.1">
    <property type="nucleotide sequence ID" value="NZ_CABVQC010000030.1"/>
</dbReference>
<dbReference type="EMBL" id="CABVQC010000030">
    <property type="protein sequence ID" value="VWB92127.1"/>
    <property type="molecule type" value="Genomic_DNA"/>
</dbReference>
<organism evidence="1 2">
    <name type="scientific">Burkholderia aenigmatica</name>
    <dbReference type="NCBI Taxonomy" id="2015348"/>
    <lineage>
        <taxon>Bacteria</taxon>
        <taxon>Pseudomonadati</taxon>
        <taxon>Pseudomonadota</taxon>
        <taxon>Betaproteobacteria</taxon>
        <taxon>Burkholderiales</taxon>
        <taxon>Burkholderiaceae</taxon>
        <taxon>Burkholderia</taxon>
        <taxon>Burkholderia cepacia complex</taxon>
    </lineage>
</organism>
<accession>A0A6P2NFM3</accession>
<evidence type="ECO:0000313" key="2">
    <source>
        <dbReference type="Proteomes" id="UP000494261"/>
    </source>
</evidence>
<reference evidence="1 2" key="1">
    <citation type="submission" date="2019-09" db="EMBL/GenBank/DDBJ databases">
        <authorList>
            <person name="Depoorter E."/>
        </authorList>
    </citation>
    <scope>NUCLEOTIDE SEQUENCE [LARGE SCALE GENOMIC DNA]</scope>
    <source>
        <strain evidence="1">LMG 13014</strain>
    </source>
</reference>
<gene>
    <name evidence="1" type="ORF">BLA13014_04283</name>
</gene>
<dbReference type="AlphaFoldDB" id="A0A6P2NFM3"/>
<protein>
    <submittedName>
        <fullName evidence="1">Uncharacterized protein</fullName>
    </submittedName>
</protein>
<proteinExistence type="predicted"/>
<sequence length="137" mass="15457">MLIELEFRNEGRQAVLIDGPETWTDNLAIPSRQYVEVQGSNSAGAEFRIRLDSKYLIDASRRYASEIAVKPGEAIRVGFAVPFDALSFDRDSSIQRVETGTYDFVGRMRGNFDKPDEMAGRFFTWTDPVPSVGLTRE</sequence>
<evidence type="ECO:0000313" key="1">
    <source>
        <dbReference type="EMBL" id="VWB92127.1"/>
    </source>
</evidence>
<name>A0A6P2NFM3_9BURK</name>